<accession>A0ABP9KHM8</accession>
<evidence type="ECO:0000256" key="2">
    <source>
        <dbReference type="ARBA" id="ARBA00005297"/>
    </source>
</evidence>
<evidence type="ECO:0000313" key="8">
    <source>
        <dbReference type="Proteomes" id="UP001500603"/>
    </source>
</evidence>
<comment type="similarity">
    <text evidence="2">Belongs to the isochorismate synthase family.</text>
</comment>
<gene>
    <name evidence="7" type="ORF">GCM10023318_33430</name>
</gene>
<evidence type="ECO:0000256" key="5">
    <source>
        <dbReference type="ARBA" id="ARBA00041564"/>
    </source>
</evidence>
<keyword evidence="4" id="KW-0413">Isomerase</keyword>
<proteinExistence type="inferred from homology"/>
<name>A0ABP9KHM8_9NOCA</name>
<dbReference type="InterPro" id="IPR005801">
    <property type="entry name" value="ADC_synthase"/>
</dbReference>
<evidence type="ECO:0000313" key="7">
    <source>
        <dbReference type="EMBL" id="GAA5056231.1"/>
    </source>
</evidence>
<evidence type="ECO:0000256" key="4">
    <source>
        <dbReference type="ARBA" id="ARBA00023235"/>
    </source>
</evidence>
<comment type="catalytic activity">
    <reaction evidence="1">
        <text>chorismate = isochorismate</text>
        <dbReference type="Rhea" id="RHEA:18985"/>
        <dbReference type="ChEBI" id="CHEBI:29748"/>
        <dbReference type="ChEBI" id="CHEBI:29780"/>
        <dbReference type="EC" id="5.4.4.2"/>
    </reaction>
</comment>
<dbReference type="InterPro" id="IPR015890">
    <property type="entry name" value="Chorismate_C"/>
</dbReference>
<dbReference type="EMBL" id="BAABJM010000002">
    <property type="protein sequence ID" value="GAA5056231.1"/>
    <property type="molecule type" value="Genomic_DNA"/>
</dbReference>
<dbReference type="Proteomes" id="UP001500603">
    <property type="component" value="Unassembled WGS sequence"/>
</dbReference>
<dbReference type="InterPro" id="IPR004561">
    <property type="entry name" value="IsoChor_synthase"/>
</dbReference>
<dbReference type="PANTHER" id="PTHR42839">
    <property type="entry name" value="ISOCHORISMATE SYNTHASE ENTC"/>
    <property type="match status" value="1"/>
</dbReference>
<dbReference type="RefSeq" id="WP_345496294.1">
    <property type="nucleotide sequence ID" value="NZ_BAABJM010000002.1"/>
</dbReference>
<dbReference type="NCBIfam" id="TIGR00543">
    <property type="entry name" value="isochor_syn"/>
    <property type="match status" value="1"/>
</dbReference>
<reference evidence="8" key="1">
    <citation type="journal article" date="2019" name="Int. J. Syst. Evol. Microbiol.">
        <title>The Global Catalogue of Microorganisms (GCM) 10K type strain sequencing project: providing services to taxonomists for standard genome sequencing and annotation.</title>
        <authorList>
            <consortium name="The Broad Institute Genomics Platform"/>
            <consortium name="The Broad Institute Genome Sequencing Center for Infectious Disease"/>
            <person name="Wu L."/>
            <person name="Ma J."/>
        </authorList>
    </citation>
    <scope>NUCLEOTIDE SEQUENCE [LARGE SCALE GENOMIC DNA]</scope>
    <source>
        <strain evidence="8">JCM 18298</strain>
    </source>
</reference>
<feature type="domain" description="Chorismate-utilising enzyme C-terminal" evidence="6">
    <location>
        <begin position="109"/>
        <end position="372"/>
    </location>
</feature>
<evidence type="ECO:0000259" key="6">
    <source>
        <dbReference type="Pfam" id="PF00425"/>
    </source>
</evidence>
<dbReference type="SUPFAM" id="SSF56322">
    <property type="entry name" value="ADC synthase"/>
    <property type="match status" value="1"/>
</dbReference>
<dbReference type="PANTHER" id="PTHR42839:SF2">
    <property type="entry name" value="ISOCHORISMATE SYNTHASE ENTC"/>
    <property type="match status" value="1"/>
</dbReference>
<dbReference type="EC" id="5.4.4.2" evidence="3"/>
<keyword evidence="8" id="KW-1185">Reference proteome</keyword>
<sequence length="385" mass="40561">MNIHRATIGETRPLVENHPQATPFVLSRPDATVIATGRAATHPTSSAAADALRSGTASHVVGALPFDPNDRAALWTPDSFDITDGPLHTPDTPRPFPRITVDAPEPSTDEHLRRVRSAIEVMSAADTTLDKVVLARAVRLAATDPVSAVALLERLVARDSLGNGFCVDLSDAGREHAGTALVGSSPELLVRRRGGVVECHPLAGSAPRHPDPATDRETGARLLDSAKNLREHAFVVEQVRAALAPLCDQISVPSTPELTSTPKLWHLGTPITATVRDSEVTALDLAVAMHPTPAICGTPTAQAKDLITELEGERGFYAGAVGWAGADGDGEWMVSIRCARLSADRRFLHAYAGGGIIAESDPDAELAETTTKLGTMLAALGITED</sequence>
<protein>
    <recommendedName>
        <fullName evidence="3">isochorismate synthase</fullName>
        <ecNumber evidence="3">5.4.4.2</ecNumber>
    </recommendedName>
    <alternativeName>
        <fullName evidence="5">Isochorismate mutase</fullName>
    </alternativeName>
</protein>
<dbReference type="Gene3D" id="3.60.120.10">
    <property type="entry name" value="Anthranilate synthase"/>
    <property type="match status" value="1"/>
</dbReference>
<dbReference type="Pfam" id="PF00425">
    <property type="entry name" value="Chorismate_bind"/>
    <property type="match status" value="1"/>
</dbReference>
<organism evidence="7 8">
    <name type="scientific">Nocardia callitridis</name>
    <dbReference type="NCBI Taxonomy" id="648753"/>
    <lineage>
        <taxon>Bacteria</taxon>
        <taxon>Bacillati</taxon>
        <taxon>Actinomycetota</taxon>
        <taxon>Actinomycetes</taxon>
        <taxon>Mycobacteriales</taxon>
        <taxon>Nocardiaceae</taxon>
        <taxon>Nocardia</taxon>
    </lineage>
</organism>
<evidence type="ECO:0000256" key="3">
    <source>
        <dbReference type="ARBA" id="ARBA00012824"/>
    </source>
</evidence>
<comment type="caution">
    <text evidence="7">The sequence shown here is derived from an EMBL/GenBank/DDBJ whole genome shotgun (WGS) entry which is preliminary data.</text>
</comment>
<evidence type="ECO:0000256" key="1">
    <source>
        <dbReference type="ARBA" id="ARBA00000799"/>
    </source>
</evidence>